<dbReference type="Proteomes" id="UP000647235">
    <property type="component" value="Unassembled WGS sequence"/>
</dbReference>
<dbReference type="EMBL" id="JACOOY010000026">
    <property type="protein sequence ID" value="MBC5666312.1"/>
    <property type="molecule type" value="Genomic_DNA"/>
</dbReference>
<feature type="binding site" evidence="6">
    <location>
        <position position="210"/>
    </location>
    <ligand>
        <name>Zn(2+)</name>
        <dbReference type="ChEBI" id="CHEBI:29105"/>
    </ligand>
</feature>
<evidence type="ECO:0000313" key="8">
    <source>
        <dbReference type="EMBL" id="MBC5666312.1"/>
    </source>
</evidence>
<gene>
    <name evidence="6 8" type="primary">rhaD</name>
    <name evidence="8" type="ORF">H8S07_13860</name>
</gene>
<evidence type="ECO:0000256" key="5">
    <source>
        <dbReference type="ARBA" id="ARBA00023308"/>
    </source>
</evidence>
<feature type="active site" evidence="6">
    <location>
        <position position="116"/>
    </location>
</feature>
<comment type="similarity">
    <text evidence="6">Belongs to the aldolase class II family. RhaD subfamily.</text>
</comment>
<feature type="binding site" evidence="6">
    <location>
        <position position="141"/>
    </location>
    <ligand>
        <name>Zn(2+)</name>
        <dbReference type="ChEBI" id="CHEBI:29105"/>
    </ligand>
</feature>
<evidence type="ECO:0000256" key="3">
    <source>
        <dbReference type="ARBA" id="ARBA00022833"/>
    </source>
</evidence>
<evidence type="ECO:0000256" key="4">
    <source>
        <dbReference type="ARBA" id="ARBA00023239"/>
    </source>
</evidence>
<protein>
    <recommendedName>
        <fullName evidence="6">Rhamnulose-1-phosphate aldolase</fullName>
        <ecNumber evidence="6">4.1.2.19</ecNumber>
    </recommendedName>
</protein>
<sequence>MKNILTAPFIQEISEMTANMYRLGWDERNGGNISWLLEDEPLEYYLDLDHVIRTIPINFDASYVAGRIFMVTGTGKYFKNITPNPAENLGIVRVAQDGKSLELLWGFEGNAAPTSEFPTHLMNHMERLKVDPTHRVIMHCHPVNTIAMTFVHSIDEKEFTKALWGMCTECIVVFPDGVGIVPWMIAGTNKIGELTAEKIRDRRIILWAQHGIFAAGHTLDEAFGLIETVEKAAEIYMKIAPLPIVNKIPEEQLGELARSFGVTPREGYLD</sequence>
<evidence type="ECO:0000256" key="6">
    <source>
        <dbReference type="HAMAP-Rule" id="MF_00770"/>
    </source>
</evidence>
<keyword evidence="5 6" id="KW-0684">Rhamnose metabolism</keyword>
<comment type="pathway">
    <text evidence="6">Carbohydrate degradation; L-rhamnose degradation; glycerone phosphate from L-rhamnose: step 3/3.</text>
</comment>
<keyword evidence="1 6" id="KW-0963">Cytoplasm</keyword>
<evidence type="ECO:0000256" key="1">
    <source>
        <dbReference type="ARBA" id="ARBA00022490"/>
    </source>
</evidence>
<evidence type="ECO:0000313" key="9">
    <source>
        <dbReference type="Proteomes" id="UP000647235"/>
    </source>
</evidence>
<proteinExistence type="inferred from homology"/>
<dbReference type="InterPro" id="IPR036409">
    <property type="entry name" value="Aldolase_II/adducin_N_sf"/>
</dbReference>
<dbReference type="PANTHER" id="PTHR22789:SF0">
    <property type="entry name" value="3-OXO-TETRONATE 4-PHOSPHATE DECARBOXYLASE-RELATED"/>
    <property type="match status" value="1"/>
</dbReference>
<reference evidence="8 9" key="1">
    <citation type="submission" date="2020-08" db="EMBL/GenBank/DDBJ databases">
        <title>Genome public.</title>
        <authorList>
            <person name="Liu C."/>
            <person name="Sun Q."/>
        </authorList>
    </citation>
    <scope>NUCLEOTIDE SEQUENCE [LARGE SCALE GENOMIC DNA]</scope>
    <source>
        <strain evidence="8 9">NSJ-36</strain>
    </source>
</reference>
<dbReference type="NCBIfam" id="NF002963">
    <property type="entry name" value="PRK03634.1"/>
    <property type="match status" value="1"/>
</dbReference>
<dbReference type="SUPFAM" id="SSF53639">
    <property type="entry name" value="AraD/HMP-PK domain-like"/>
    <property type="match status" value="1"/>
</dbReference>
<keyword evidence="4 6" id="KW-0456">Lyase</keyword>
<dbReference type="InterPro" id="IPR013447">
    <property type="entry name" value="Rhamnulose-1-P_Aldolase"/>
</dbReference>
<comment type="subcellular location">
    <subcellularLocation>
        <location evidence="6">Cytoplasm</location>
    </subcellularLocation>
</comment>
<dbReference type="GO" id="GO:0008994">
    <property type="term" value="F:rhamnulose-1-phosphate aldolase activity"/>
    <property type="evidence" value="ECO:0007669"/>
    <property type="project" value="UniProtKB-EC"/>
</dbReference>
<dbReference type="Gene3D" id="3.40.225.10">
    <property type="entry name" value="Class II aldolase/adducin N-terminal domain"/>
    <property type="match status" value="1"/>
</dbReference>
<feature type="binding site" evidence="6">
    <location>
        <position position="139"/>
    </location>
    <ligand>
        <name>Zn(2+)</name>
        <dbReference type="ChEBI" id="CHEBI:29105"/>
    </ligand>
</feature>
<dbReference type="InterPro" id="IPR001303">
    <property type="entry name" value="Aldolase_II/adducin_N"/>
</dbReference>
<keyword evidence="2 6" id="KW-0479">Metal-binding</keyword>
<accession>A0ABR7EZA1</accession>
<feature type="domain" description="Class II aldolase/adducin N-terminal" evidence="7">
    <location>
        <begin position="11"/>
        <end position="237"/>
    </location>
</feature>
<evidence type="ECO:0000256" key="2">
    <source>
        <dbReference type="ARBA" id="ARBA00022723"/>
    </source>
</evidence>
<dbReference type="PANTHER" id="PTHR22789">
    <property type="entry name" value="FUCULOSE PHOSPHATE ALDOLASE"/>
    <property type="match status" value="1"/>
</dbReference>
<name>A0ABR7EZA1_9FIRM</name>
<organism evidence="8 9">
    <name type="scientific">Dorea hominis</name>
    <dbReference type="NCBI Taxonomy" id="2763040"/>
    <lineage>
        <taxon>Bacteria</taxon>
        <taxon>Bacillati</taxon>
        <taxon>Bacillota</taxon>
        <taxon>Clostridia</taxon>
        <taxon>Lachnospirales</taxon>
        <taxon>Lachnospiraceae</taxon>
        <taxon>Dorea</taxon>
    </lineage>
</organism>
<comment type="function">
    <text evidence="6">Catalyzes the reversible cleavage of L-rhamnulose-1-phosphate to dihydroxyacetone phosphate (DHAP) and L-lactaldehyde.</text>
</comment>
<dbReference type="RefSeq" id="WP_118288664.1">
    <property type="nucleotide sequence ID" value="NZ_JACOOY010000026.1"/>
</dbReference>
<dbReference type="EC" id="4.1.2.19" evidence="6"/>
<comment type="cofactor">
    <cofactor evidence="6">
        <name>Zn(2+)</name>
        <dbReference type="ChEBI" id="CHEBI:29105"/>
    </cofactor>
    <text evidence="6">Binds 1 zinc ion per subunit.</text>
</comment>
<comment type="catalytic activity">
    <reaction evidence="6">
        <text>L-rhamnulose 1-phosphate = (S)-lactaldehyde + dihydroxyacetone phosphate</text>
        <dbReference type="Rhea" id="RHEA:19689"/>
        <dbReference type="ChEBI" id="CHEBI:18041"/>
        <dbReference type="ChEBI" id="CHEBI:57642"/>
        <dbReference type="ChEBI" id="CHEBI:58313"/>
        <dbReference type="EC" id="4.1.2.19"/>
    </reaction>
</comment>
<keyword evidence="3 6" id="KW-0862">Zinc</keyword>
<dbReference type="SMART" id="SM01007">
    <property type="entry name" value="Aldolase_II"/>
    <property type="match status" value="1"/>
</dbReference>
<comment type="caution">
    <text evidence="8">The sequence shown here is derived from an EMBL/GenBank/DDBJ whole genome shotgun (WGS) entry which is preliminary data.</text>
</comment>
<dbReference type="Pfam" id="PF00596">
    <property type="entry name" value="Aldolase_II"/>
    <property type="match status" value="1"/>
</dbReference>
<evidence type="ECO:0000259" key="7">
    <source>
        <dbReference type="SMART" id="SM01007"/>
    </source>
</evidence>
<dbReference type="InterPro" id="IPR050197">
    <property type="entry name" value="Aldolase_class_II_sugar_metab"/>
</dbReference>
<dbReference type="HAMAP" id="MF_00770">
    <property type="entry name" value="RhaD"/>
    <property type="match status" value="1"/>
</dbReference>
<keyword evidence="9" id="KW-1185">Reference proteome</keyword>